<feature type="domain" description="Glucose-6-phosphate dehydrogenase assembly protein OpcA C-terminal" evidence="2">
    <location>
        <begin position="164"/>
        <end position="300"/>
    </location>
</feature>
<dbReference type="InterPro" id="IPR046801">
    <property type="entry name" value="OpcA_G6PD_N"/>
</dbReference>
<organism evidence="3 4">
    <name type="scientific">Glycomyces luteolus</name>
    <dbReference type="NCBI Taxonomy" id="2670330"/>
    <lineage>
        <taxon>Bacteria</taxon>
        <taxon>Bacillati</taxon>
        <taxon>Actinomycetota</taxon>
        <taxon>Actinomycetes</taxon>
        <taxon>Glycomycetales</taxon>
        <taxon>Glycomycetaceae</taxon>
        <taxon>Glycomyces</taxon>
    </lineage>
</organism>
<protein>
    <submittedName>
        <fullName evidence="3">Glucose-6-phosphate dehydrogenase assembly protein OpcA</fullName>
    </submittedName>
</protein>
<feature type="domain" description="Glucose-6-phosphate dehydrogenase assembly protein OpcA N-terminal" evidence="1">
    <location>
        <begin position="49"/>
        <end position="159"/>
    </location>
</feature>
<dbReference type="InterPro" id="IPR004555">
    <property type="entry name" value="G6PDH_assembly_OpcA"/>
</dbReference>
<name>A0A9X3PAV4_9ACTN</name>
<sequence length="314" mass="34528">MHLKDTTTGGIMKALDGLLHEVGGGSSLALNLVALTTEDEREEVENAASVAAQEHPYRLIMAIPRDLEATEPRIDAEVTVGERLGSAEAIILRLDGPAAAHLSSIVLPMLASDVPVVTWWLLDPVRYGLEQELRSFADRRITYSARANDPVQSLYRRAETYVAGDTDICWTRISLWRSLIASAFDGVTHAVEKITIKADDDDPSAQLMAAWLHTRLGVSPEIVDTEVERNSEHLPAIASVAFTMAGGETMEVERKADGTTVLRQAGLPKRRQTLQGRTLGQLLAEELRHIDPDTAYRKVLDTFQEHYAAERANA</sequence>
<comment type="caution">
    <text evidence="3">The sequence shown here is derived from an EMBL/GenBank/DDBJ whole genome shotgun (WGS) entry which is preliminary data.</text>
</comment>
<dbReference type="Pfam" id="PF20171">
    <property type="entry name" value="OpcA_G6PD_C"/>
    <property type="match status" value="1"/>
</dbReference>
<keyword evidence="4" id="KW-1185">Reference proteome</keyword>
<evidence type="ECO:0000259" key="2">
    <source>
        <dbReference type="Pfam" id="PF20171"/>
    </source>
</evidence>
<reference evidence="3" key="1">
    <citation type="submission" date="2022-12" db="EMBL/GenBank/DDBJ databases">
        <title>Gycomyces niveus sp.nov.,a novel actinomycete isolated from soil in Shouguan.</title>
        <authorList>
            <person name="Yang X."/>
        </authorList>
    </citation>
    <scope>NUCLEOTIDE SEQUENCE</scope>
    <source>
        <strain evidence="3">NEAU-A15</strain>
    </source>
</reference>
<accession>A0A9X3PAV4</accession>
<evidence type="ECO:0000313" key="3">
    <source>
        <dbReference type="EMBL" id="MDA1359940.1"/>
    </source>
</evidence>
<proteinExistence type="predicted"/>
<dbReference type="InterPro" id="IPR046802">
    <property type="entry name" value="OpcA_G6PD_C"/>
</dbReference>
<evidence type="ECO:0000313" key="4">
    <source>
        <dbReference type="Proteomes" id="UP001146067"/>
    </source>
</evidence>
<dbReference type="PANTHER" id="PTHR38658:SF1">
    <property type="entry name" value="OXPP CYCLE PROTEIN OPCA-RELATED"/>
    <property type="match status" value="1"/>
</dbReference>
<dbReference type="AlphaFoldDB" id="A0A9X3PAV4"/>
<evidence type="ECO:0000259" key="1">
    <source>
        <dbReference type="Pfam" id="PF10128"/>
    </source>
</evidence>
<dbReference type="RefSeq" id="WP_270109841.1">
    <property type="nucleotide sequence ID" value="NZ_JAPZVP010000006.1"/>
</dbReference>
<dbReference type="PANTHER" id="PTHR38658">
    <property type="entry name" value="OXPP CYCLE PROTEIN OPCA-RELATED"/>
    <property type="match status" value="1"/>
</dbReference>
<dbReference type="Pfam" id="PF10128">
    <property type="entry name" value="OpcA_G6PD_assem"/>
    <property type="match status" value="1"/>
</dbReference>
<dbReference type="EMBL" id="JAPZVP010000006">
    <property type="protein sequence ID" value="MDA1359940.1"/>
    <property type="molecule type" value="Genomic_DNA"/>
</dbReference>
<dbReference type="Proteomes" id="UP001146067">
    <property type="component" value="Unassembled WGS sequence"/>
</dbReference>
<gene>
    <name evidence="3" type="ORF">O1R50_09915</name>
</gene>